<dbReference type="RefSeq" id="WP_166510223.1">
    <property type="nucleotide sequence ID" value="NZ_VNHM01000001.1"/>
</dbReference>
<keyword evidence="2" id="KW-1185">Reference proteome</keyword>
<dbReference type="Proteomes" id="UP000323166">
    <property type="component" value="Unassembled WGS sequence"/>
</dbReference>
<accession>A0A5S4ZYD1</accession>
<evidence type="ECO:0000313" key="1">
    <source>
        <dbReference type="EMBL" id="TYO97865.1"/>
    </source>
</evidence>
<evidence type="ECO:0000313" key="2">
    <source>
        <dbReference type="Proteomes" id="UP000323166"/>
    </source>
</evidence>
<dbReference type="Pfam" id="PF14035">
    <property type="entry name" value="YlzJ"/>
    <property type="match status" value="1"/>
</dbReference>
<dbReference type="EMBL" id="VNHM01000001">
    <property type="protein sequence ID" value="TYO97865.1"/>
    <property type="molecule type" value="Genomic_DNA"/>
</dbReference>
<dbReference type="AlphaFoldDB" id="A0A5S4ZYD1"/>
<reference evidence="1 2" key="1">
    <citation type="submission" date="2019-07" db="EMBL/GenBank/DDBJ databases">
        <title>Genomic Encyclopedia of Type Strains, Phase I: the one thousand microbial genomes (KMG-I) project.</title>
        <authorList>
            <person name="Kyrpides N."/>
        </authorList>
    </citation>
    <scope>NUCLEOTIDE SEQUENCE [LARGE SCALE GENOMIC DNA]</scope>
    <source>
        <strain evidence="1 2">DSM 6562</strain>
    </source>
</reference>
<sequence>MILYTPMQLELVLAGLEQMTHCSERKTTVNGVPALVRNVGGKEELVRLLSTDPMDYLSADLYPGARVKPSS</sequence>
<organism evidence="1 2">
    <name type="scientific">Desulfallas thermosapovorans DSM 6562</name>
    <dbReference type="NCBI Taxonomy" id="1121431"/>
    <lineage>
        <taxon>Bacteria</taxon>
        <taxon>Bacillati</taxon>
        <taxon>Bacillota</taxon>
        <taxon>Clostridia</taxon>
        <taxon>Eubacteriales</taxon>
        <taxon>Desulfallaceae</taxon>
        <taxon>Desulfallas</taxon>
    </lineage>
</organism>
<protein>
    <submittedName>
        <fullName evidence="1">YlzJ-like protein</fullName>
    </submittedName>
</protein>
<name>A0A5S4ZYD1_9FIRM</name>
<proteinExistence type="predicted"/>
<gene>
    <name evidence="1" type="ORF">LX24_00149</name>
</gene>
<comment type="caution">
    <text evidence="1">The sequence shown here is derived from an EMBL/GenBank/DDBJ whole genome shotgun (WGS) entry which is preliminary data.</text>
</comment>
<dbReference type="InterPro" id="IPR025619">
    <property type="entry name" value="YlzJ"/>
</dbReference>